<proteinExistence type="predicted"/>
<sequence>MDTHIASTRKKALLLGGGAPNSTLIAGALTAFLDEGVEFDVISTSGAGALMGLLYLAPLSGSPREALARWAQIGVSDAIYEIFPVNYKVFMKPGLAAGAYRDALAAFPFTRTFFDSFAGMAGGGAAAGMWADWLRLMLATMSPSDLAPGSLGLCAHLPFVEQAVDFDALQAARADFYINAYNLTQSRMTTWGKDEITPTHVRAALSFPFIYAPTEIDGDDYIEGAALDAMNFKPLVSDDEGAPGLHREIDTLVVFDILGDDKLLRKPRNLYDAWVRSIITPLVKIAKSDLRLFELEHNVDPVTGLPKRRLLKVDLTGGIAPDHWPEVLDWSDSNMKRLFDIGYYAGRRFCDEHREALMGERGAEPAVARSPARARRAAGERPIAQPVPAATACDAACGAG</sequence>
<dbReference type="RefSeq" id="WP_085224890.1">
    <property type="nucleotide sequence ID" value="NZ_BSQD01000002.1"/>
</dbReference>
<evidence type="ECO:0000256" key="2">
    <source>
        <dbReference type="PROSITE-ProRule" id="PRU01161"/>
    </source>
</evidence>
<evidence type="ECO:0000313" key="5">
    <source>
        <dbReference type="Proteomes" id="UP000192911"/>
    </source>
</evidence>
<dbReference type="PROSITE" id="PS51635">
    <property type="entry name" value="PNPLA"/>
    <property type="match status" value="1"/>
</dbReference>
<dbReference type="AlphaFoldDB" id="A0A1X7D0C2"/>
<dbReference type="InterPro" id="IPR016035">
    <property type="entry name" value="Acyl_Trfase/lysoPLipase"/>
</dbReference>
<dbReference type="Proteomes" id="UP000192911">
    <property type="component" value="Unassembled WGS sequence"/>
</dbReference>
<organism evidence="4 5">
    <name type="scientific">Trinickia caryophylli</name>
    <name type="common">Paraburkholderia caryophylli</name>
    <dbReference type="NCBI Taxonomy" id="28094"/>
    <lineage>
        <taxon>Bacteria</taxon>
        <taxon>Pseudomonadati</taxon>
        <taxon>Pseudomonadota</taxon>
        <taxon>Betaproteobacteria</taxon>
        <taxon>Burkholderiales</taxon>
        <taxon>Burkholderiaceae</taxon>
        <taxon>Trinickia</taxon>
    </lineage>
</organism>
<evidence type="ECO:0000313" key="4">
    <source>
        <dbReference type="EMBL" id="SMF06380.1"/>
    </source>
</evidence>
<evidence type="ECO:0000256" key="1">
    <source>
        <dbReference type="ARBA" id="ARBA00023098"/>
    </source>
</evidence>
<dbReference type="OrthoDB" id="8712796at2"/>
<feature type="domain" description="PNPLA" evidence="3">
    <location>
        <begin position="13"/>
        <end position="236"/>
    </location>
</feature>
<name>A0A1X7D0C2_TRICW</name>
<dbReference type="Gene3D" id="3.40.1090.10">
    <property type="entry name" value="Cytosolic phospholipase A2 catalytic domain"/>
    <property type="match status" value="1"/>
</dbReference>
<evidence type="ECO:0000259" key="3">
    <source>
        <dbReference type="PROSITE" id="PS51635"/>
    </source>
</evidence>
<protein>
    <submittedName>
        <fullName evidence="4">Patatin-like phospholipase</fullName>
    </submittedName>
</protein>
<keyword evidence="5" id="KW-1185">Reference proteome</keyword>
<keyword evidence="1" id="KW-0443">Lipid metabolism</keyword>
<dbReference type="SUPFAM" id="SSF52151">
    <property type="entry name" value="FabD/lysophospholipase-like"/>
    <property type="match status" value="1"/>
</dbReference>
<comment type="caution">
    <text evidence="2">Lacks conserved residue(s) required for the propagation of feature annotation.</text>
</comment>
<accession>A0A1X7D0C2</accession>
<dbReference type="EMBL" id="FXAH01000002">
    <property type="protein sequence ID" value="SMF06380.1"/>
    <property type="molecule type" value="Genomic_DNA"/>
</dbReference>
<dbReference type="GO" id="GO:0006629">
    <property type="term" value="P:lipid metabolic process"/>
    <property type="evidence" value="ECO:0007669"/>
    <property type="project" value="UniProtKB-KW"/>
</dbReference>
<gene>
    <name evidence="4" type="ORF">SAMN06295900_102219</name>
</gene>
<dbReference type="GeneID" id="95552457"/>
<dbReference type="InterPro" id="IPR002641">
    <property type="entry name" value="PNPLA_dom"/>
</dbReference>
<dbReference type="STRING" id="28094.SAMN06295900_102219"/>
<dbReference type="Pfam" id="PF01734">
    <property type="entry name" value="Patatin"/>
    <property type="match status" value="1"/>
</dbReference>
<reference evidence="5" key="1">
    <citation type="submission" date="2017-04" db="EMBL/GenBank/DDBJ databases">
        <authorList>
            <person name="Varghese N."/>
            <person name="Submissions S."/>
        </authorList>
    </citation>
    <scope>NUCLEOTIDE SEQUENCE [LARGE SCALE GENOMIC DNA]</scope>
    <source>
        <strain evidence="5">Ballard 720</strain>
    </source>
</reference>